<dbReference type="AlphaFoldDB" id="A0AAD9RS85"/>
<reference evidence="2" key="1">
    <citation type="submission" date="2021-08" db="EMBL/GenBank/DDBJ databases">
        <authorList>
            <person name="Misof B."/>
            <person name="Oliver O."/>
            <person name="Podsiadlowski L."/>
            <person name="Donath A."/>
            <person name="Peters R."/>
            <person name="Mayer C."/>
            <person name="Rust J."/>
            <person name="Gunkel S."/>
            <person name="Lesny P."/>
            <person name="Martin S."/>
            <person name="Oeyen J.P."/>
            <person name="Petersen M."/>
            <person name="Panagiotis P."/>
            <person name="Wilbrandt J."/>
            <person name="Tanja T."/>
        </authorList>
    </citation>
    <scope>NUCLEOTIDE SEQUENCE</scope>
    <source>
        <strain evidence="2">GBR_01_08_01A</strain>
        <tissue evidence="2">Thorax + abdomen</tissue>
    </source>
</reference>
<feature type="region of interest" description="Disordered" evidence="1">
    <location>
        <begin position="85"/>
        <end position="109"/>
    </location>
</feature>
<evidence type="ECO:0000256" key="1">
    <source>
        <dbReference type="SAM" id="MobiDB-lite"/>
    </source>
</evidence>
<reference evidence="2" key="2">
    <citation type="journal article" date="2023" name="Commun. Biol.">
        <title>Intrasexual cuticular hydrocarbon dimorphism in a wasp sheds light on hydrocarbon biosynthesis genes in Hymenoptera.</title>
        <authorList>
            <person name="Moris V.C."/>
            <person name="Podsiadlowski L."/>
            <person name="Martin S."/>
            <person name="Oeyen J.P."/>
            <person name="Donath A."/>
            <person name="Petersen M."/>
            <person name="Wilbrandt J."/>
            <person name="Misof B."/>
            <person name="Liedtke D."/>
            <person name="Thamm M."/>
            <person name="Scheiner R."/>
            <person name="Schmitt T."/>
            <person name="Niehuis O."/>
        </authorList>
    </citation>
    <scope>NUCLEOTIDE SEQUENCE</scope>
    <source>
        <strain evidence="2">GBR_01_08_01A</strain>
    </source>
</reference>
<gene>
    <name evidence="2" type="ORF">KPH14_008513</name>
</gene>
<evidence type="ECO:0000313" key="2">
    <source>
        <dbReference type="EMBL" id="KAK2584982.1"/>
    </source>
</evidence>
<proteinExistence type="predicted"/>
<evidence type="ECO:0000313" key="3">
    <source>
        <dbReference type="Proteomes" id="UP001258017"/>
    </source>
</evidence>
<sequence>MLHKCNVDFKTLLYDMMFLFFTDKYISIGNKTYYTTEKQSVSHICCRQLTGYISVIFNFRFNFYSLNFKTLEIEFTTYVPGRSIGNSTSSANGVNSLINKLKNPKGRTS</sequence>
<keyword evidence="3" id="KW-1185">Reference proteome</keyword>
<dbReference type="EMBL" id="JAIFRP010000022">
    <property type="protein sequence ID" value="KAK2584982.1"/>
    <property type="molecule type" value="Genomic_DNA"/>
</dbReference>
<accession>A0AAD9RS85</accession>
<name>A0AAD9RS85_9HYME</name>
<protein>
    <submittedName>
        <fullName evidence="2">Uncharacterized protein</fullName>
    </submittedName>
</protein>
<comment type="caution">
    <text evidence="2">The sequence shown here is derived from an EMBL/GenBank/DDBJ whole genome shotgun (WGS) entry which is preliminary data.</text>
</comment>
<feature type="compositionally biased region" description="Polar residues" evidence="1">
    <location>
        <begin position="85"/>
        <end position="98"/>
    </location>
</feature>
<dbReference type="Proteomes" id="UP001258017">
    <property type="component" value="Unassembled WGS sequence"/>
</dbReference>
<organism evidence="2 3">
    <name type="scientific">Odynerus spinipes</name>
    <dbReference type="NCBI Taxonomy" id="1348599"/>
    <lineage>
        <taxon>Eukaryota</taxon>
        <taxon>Metazoa</taxon>
        <taxon>Ecdysozoa</taxon>
        <taxon>Arthropoda</taxon>
        <taxon>Hexapoda</taxon>
        <taxon>Insecta</taxon>
        <taxon>Pterygota</taxon>
        <taxon>Neoptera</taxon>
        <taxon>Endopterygota</taxon>
        <taxon>Hymenoptera</taxon>
        <taxon>Apocrita</taxon>
        <taxon>Aculeata</taxon>
        <taxon>Vespoidea</taxon>
        <taxon>Vespidae</taxon>
        <taxon>Eumeninae</taxon>
        <taxon>Odynerus</taxon>
    </lineage>
</organism>